<keyword evidence="2" id="KW-1185">Reference proteome</keyword>
<evidence type="ECO:0000313" key="2">
    <source>
        <dbReference type="Proteomes" id="UP000831782"/>
    </source>
</evidence>
<dbReference type="Proteomes" id="UP000831782">
    <property type="component" value="Chromosome"/>
</dbReference>
<reference evidence="1 2" key="1">
    <citation type="submission" date="2022-04" db="EMBL/GenBank/DDBJ databases">
        <title>Gracilibacillus sp. isolated from saltern.</title>
        <authorList>
            <person name="Won M."/>
            <person name="Lee C.-M."/>
            <person name="Woen H.-Y."/>
            <person name="Kwon S.-W."/>
        </authorList>
    </citation>
    <scope>NUCLEOTIDE SEQUENCE [LARGE SCALE GENOMIC DNA]</scope>
    <source>
        <strain evidence="1 2">SSWR10-1</strain>
    </source>
</reference>
<dbReference type="EMBL" id="CP095072">
    <property type="protein sequence ID" value="UOQ50214.1"/>
    <property type="molecule type" value="Genomic_DNA"/>
</dbReference>
<protein>
    <submittedName>
        <fullName evidence="1">Uncharacterized protein</fullName>
    </submittedName>
</protein>
<gene>
    <name evidence="1" type="ORF">MUN88_09235</name>
</gene>
<organism evidence="1 2">
    <name type="scientific">Gracilibacillus caseinilyticus</name>
    <dbReference type="NCBI Taxonomy" id="2932256"/>
    <lineage>
        <taxon>Bacteria</taxon>
        <taxon>Bacillati</taxon>
        <taxon>Bacillota</taxon>
        <taxon>Bacilli</taxon>
        <taxon>Bacillales</taxon>
        <taxon>Bacillaceae</taxon>
        <taxon>Gracilibacillus</taxon>
    </lineage>
</organism>
<name>A0ABY4F0L9_9BACI</name>
<dbReference type="RefSeq" id="WP_244723587.1">
    <property type="nucleotide sequence ID" value="NZ_CP095072.1"/>
</dbReference>
<evidence type="ECO:0000313" key="1">
    <source>
        <dbReference type="EMBL" id="UOQ50214.1"/>
    </source>
</evidence>
<sequence>MDQNQLQECITECESALTHLSSAMSHAHDSAKQKMQHASKDLEECVAECRELLN</sequence>
<proteinExistence type="predicted"/>
<accession>A0ABY4F0L9</accession>